<dbReference type="InterPro" id="IPR013767">
    <property type="entry name" value="PAS_fold"/>
</dbReference>
<feature type="domain" description="PAS" evidence="2">
    <location>
        <begin position="17"/>
        <end position="83"/>
    </location>
</feature>
<dbReference type="Pfam" id="PF08448">
    <property type="entry name" value="PAS_4"/>
    <property type="match status" value="1"/>
</dbReference>
<accession>A0A327ZHU5</accession>
<dbReference type="InterPro" id="IPR000014">
    <property type="entry name" value="PAS"/>
</dbReference>
<dbReference type="EMBL" id="QLMJ01000002">
    <property type="protein sequence ID" value="RAK42452.1"/>
    <property type="molecule type" value="Genomic_DNA"/>
</dbReference>
<dbReference type="Pfam" id="PF00989">
    <property type="entry name" value="PAS"/>
    <property type="match status" value="1"/>
</dbReference>
<dbReference type="CDD" id="cd00130">
    <property type="entry name" value="PAS"/>
    <property type="match status" value="3"/>
</dbReference>
<dbReference type="GO" id="GO:0006355">
    <property type="term" value="P:regulation of DNA-templated transcription"/>
    <property type="evidence" value="ECO:0007669"/>
    <property type="project" value="InterPro"/>
</dbReference>
<feature type="domain" description="PAS" evidence="2">
    <location>
        <begin position="139"/>
        <end position="192"/>
    </location>
</feature>
<sequence>MLNLASAPPAASLVRDRAVDATTLAFMHVDQDGLIQDWNPAAERLFGWRRDEILGLSLGDVLVPPALRSAHNAGFARRLVTGGDEERIAGHKVEMPAVHRDGRELRISLIIDAIGQDGFGAFISDQTDWHTAQQELQRSNTLINAILQHTSAMICAKDLEGRYLFVNGEYERILGVNAADVVGRLESEMVSPAVAAVGRAHDADVIESGEARTVLEEVPFAEEIRQYVVTRVPLTDPDGSVYGVCTIAIDDTTRRRTDAALAAGERRFATTVNNAPGMLYQFRAAPDGAAWFTFVSEGCREIFGLEPVEILGASGRLYEIIAPEDRASFFTSMSVSAETLQPWSWQGGIDCSDGTRRYIYGVSRPRREADGSTVWDGMMLDRTRERNTEQDLVEVRREVADLTDRLTALSSKTGDPA</sequence>
<dbReference type="PANTHER" id="PTHR44757">
    <property type="entry name" value="DIGUANYLATE CYCLASE DGCP"/>
    <property type="match status" value="1"/>
</dbReference>
<feature type="domain" description="PAS" evidence="2">
    <location>
        <begin position="282"/>
        <end position="329"/>
    </location>
</feature>
<keyword evidence="1" id="KW-0175">Coiled coil</keyword>
<keyword evidence="4" id="KW-1185">Reference proteome</keyword>
<evidence type="ECO:0000256" key="1">
    <source>
        <dbReference type="SAM" id="Coils"/>
    </source>
</evidence>
<proteinExistence type="predicted"/>
<dbReference type="Gene3D" id="3.30.450.20">
    <property type="entry name" value="PAS domain"/>
    <property type="match status" value="3"/>
</dbReference>
<organism evidence="3 4">
    <name type="scientific">Actinoplanes lutulentus</name>
    <dbReference type="NCBI Taxonomy" id="1287878"/>
    <lineage>
        <taxon>Bacteria</taxon>
        <taxon>Bacillati</taxon>
        <taxon>Actinomycetota</taxon>
        <taxon>Actinomycetes</taxon>
        <taxon>Micromonosporales</taxon>
        <taxon>Micromonosporaceae</taxon>
        <taxon>Actinoplanes</taxon>
    </lineage>
</organism>
<evidence type="ECO:0000313" key="4">
    <source>
        <dbReference type="Proteomes" id="UP000249341"/>
    </source>
</evidence>
<dbReference type="AlphaFoldDB" id="A0A327ZHU5"/>
<dbReference type="OrthoDB" id="3687827at2"/>
<dbReference type="Proteomes" id="UP000249341">
    <property type="component" value="Unassembled WGS sequence"/>
</dbReference>
<feature type="coiled-coil region" evidence="1">
    <location>
        <begin position="385"/>
        <end position="412"/>
    </location>
</feature>
<reference evidence="3 4" key="1">
    <citation type="submission" date="2018-06" db="EMBL/GenBank/DDBJ databases">
        <title>Genomic Encyclopedia of Type Strains, Phase III (KMG-III): the genomes of soil and plant-associated and newly described type strains.</title>
        <authorList>
            <person name="Whitman W."/>
        </authorList>
    </citation>
    <scope>NUCLEOTIDE SEQUENCE [LARGE SCALE GENOMIC DNA]</scope>
    <source>
        <strain evidence="3 4">CGMCC 4.7090</strain>
    </source>
</reference>
<comment type="caution">
    <text evidence="3">The sequence shown here is derived from an EMBL/GenBank/DDBJ whole genome shotgun (WGS) entry which is preliminary data.</text>
</comment>
<protein>
    <submittedName>
        <fullName evidence="3">PAS domain S-box-containing protein</fullName>
    </submittedName>
</protein>
<dbReference type="InterPro" id="IPR035965">
    <property type="entry name" value="PAS-like_dom_sf"/>
</dbReference>
<dbReference type="PROSITE" id="PS50112">
    <property type="entry name" value="PAS"/>
    <property type="match status" value="3"/>
</dbReference>
<dbReference type="SMART" id="SM00091">
    <property type="entry name" value="PAS"/>
    <property type="match status" value="3"/>
</dbReference>
<dbReference type="InterPro" id="IPR013655">
    <property type="entry name" value="PAS_fold_3"/>
</dbReference>
<dbReference type="InterPro" id="IPR013656">
    <property type="entry name" value="PAS_4"/>
</dbReference>
<dbReference type="SUPFAM" id="SSF55785">
    <property type="entry name" value="PYP-like sensor domain (PAS domain)"/>
    <property type="match status" value="3"/>
</dbReference>
<dbReference type="NCBIfam" id="TIGR00229">
    <property type="entry name" value="sensory_box"/>
    <property type="match status" value="2"/>
</dbReference>
<dbReference type="PANTHER" id="PTHR44757:SF2">
    <property type="entry name" value="BIOFILM ARCHITECTURE MAINTENANCE PROTEIN MBAA"/>
    <property type="match status" value="1"/>
</dbReference>
<gene>
    <name evidence="3" type="ORF">B0I29_102277</name>
</gene>
<dbReference type="RefSeq" id="WP_111647612.1">
    <property type="nucleotide sequence ID" value="NZ_JACHWI010000003.1"/>
</dbReference>
<name>A0A327ZHU5_9ACTN</name>
<evidence type="ECO:0000259" key="2">
    <source>
        <dbReference type="PROSITE" id="PS50112"/>
    </source>
</evidence>
<dbReference type="InterPro" id="IPR052155">
    <property type="entry name" value="Biofilm_reg_signaling"/>
</dbReference>
<dbReference type="Pfam" id="PF08447">
    <property type="entry name" value="PAS_3"/>
    <property type="match status" value="1"/>
</dbReference>
<evidence type="ECO:0000313" key="3">
    <source>
        <dbReference type="EMBL" id="RAK42452.1"/>
    </source>
</evidence>